<feature type="region of interest" description="Disordered" evidence="1">
    <location>
        <begin position="1"/>
        <end position="38"/>
    </location>
</feature>
<evidence type="ECO:0000313" key="2">
    <source>
        <dbReference type="EMBL" id="CAB9501081.1"/>
    </source>
</evidence>
<evidence type="ECO:0000313" key="3">
    <source>
        <dbReference type="Proteomes" id="UP001153069"/>
    </source>
</evidence>
<accession>A0A9N8DFF9</accession>
<reference evidence="2" key="1">
    <citation type="submission" date="2020-06" db="EMBL/GenBank/DDBJ databases">
        <authorList>
            <consortium name="Plant Systems Biology data submission"/>
        </authorList>
    </citation>
    <scope>NUCLEOTIDE SEQUENCE</scope>
    <source>
        <strain evidence="2">D6</strain>
    </source>
</reference>
<keyword evidence="3" id="KW-1185">Reference proteome</keyword>
<comment type="caution">
    <text evidence="2">The sequence shown here is derived from an EMBL/GenBank/DDBJ whole genome shotgun (WGS) entry which is preliminary data.</text>
</comment>
<organism evidence="2 3">
    <name type="scientific">Seminavis robusta</name>
    <dbReference type="NCBI Taxonomy" id="568900"/>
    <lineage>
        <taxon>Eukaryota</taxon>
        <taxon>Sar</taxon>
        <taxon>Stramenopiles</taxon>
        <taxon>Ochrophyta</taxon>
        <taxon>Bacillariophyta</taxon>
        <taxon>Bacillariophyceae</taxon>
        <taxon>Bacillariophycidae</taxon>
        <taxon>Naviculales</taxon>
        <taxon>Naviculaceae</taxon>
        <taxon>Seminavis</taxon>
    </lineage>
</organism>
<sequence length="295" mass="32962">MISAGNHTQSTEAKEDDERTQGPDHHDSNGTQGYKQPSTSPMLIEAAQNAQHAEWIRYLINTKPWDHVCAYADEHCIPHSLVQLIGEKRFIKITLEGYLCMYMESQTKTTVFQQENKLVDRVARLMDRLDVNGASGIGSADTTGLEARVAVLERDISSRINEAVNQLEVNRTDQESLAGRVQGLADAQEGLTSLVAHCRQLFTGITDPSDWMPFMENGIMVTVDTSHCNFPPGSQPHYFTALDGSWEHWTTTGATSIYNATHNSFRVYIQGTDSVKATCQFAVQHGWKLKWVAFL</sequence>
<dbReference type="EMBL" id="CAICTM010000098">
    <property type="protein sequence ID" value="CAB9501081.1"/>
    <property type="molecule type" value="Genomic_DNA"/>
</dbReference>
<proteinExistence type="predicted"/>
<feature type="compositionally biased region" description="Polar residues" evidence="1">
    <location>
        <begin position="1"/>
        <end position="11"/>
    </location>
</feature>
<feature type="compositionally biased region" description="Polar residues" evidence="1">
    <location>
        <begin position="29"/>
        <end position="38"/>
    </location>
</feature>
<feature type="compositionally biased region" description="Basic and acidic residues" evidence="1">
    <location>
        <begin position="12"/>
        <end position="28"/>
    </location>
</feature>
<name>A0A9N8DFF9_9STRA</name>
<dbReference type="Proteomes" id="UP001153069">
    <property type="component" value="Unassembled WGS sequence"/>
</dbReference>
<evidence type="ECO:0000256" key="1">
    <source>
        <dbReference type="SAM" id="MobiDB-lite"/>
    </source>
</evidence>
<gene>
    <name evidence="2" type="ORF">SEMRO_99_G050890.1</name>
</gene>
<protein>
    <submittedName>
        <fullName evidence="2">Peptidase inhibitor I9</fullName>
    </submittedName>
</protein>
<dbReference type="AlphaFoldDB" id="A0A9N8DFF9"/>